<evidence type="ECO:0008006" key="3">
    <source>
        <dbReference type="Google" id="ProtNLM"/>
    </source>
</evidence>
<dbReference type="AlphaFoldDB" id="A0AAX3TD99"/>
<evidence type="ECO:0000313" key="1">
    <source>
        <dbReference type="EMBL" id="WFP26907.1"/>
    </source>
</evidence>
<dbReference type="Proteomes" id="UP001213504">
    <property type="component" value="Chromosome"/>
</dbReference>
<sequence length="31" mass="3554">MRRRIAPHLPTIRAQFTDIAGIRVKCSFIAD</sequence>
<organism evidence="1 2">
    <name type="scientific">Gordonia hongkongensis</name>
    <dbReference type="NCBI Taxonomy" id="1701090"/>
    <lineage>
        <taxon>Bacteria</taxon>
        <taxon>Bacillati</taxon>
        <taxon>Actinomycetota</taxon>
        <taxon>Actinomycetes</taxon>
        <taxon>Mycobacteriales</taxon>
        <taxon>Gordoniaceae</taxon>
        <taxon>Gordonia</taxon>
    </lineage>
</organism>
<gene>
    <name evidence="1" type="ORF">P9A14_10705</name>
</gene>
<evidence type="ECO:0000313" key="2">
    <source>
        <dbReference type="Proteomes" id="UP001213504"/>
    </source>
</evidence>
<dbReference type="EMBL" id="CP121270">
    <property type="protein sequence ID" value="WFP26907.1"/>
    <property type="molecule type" value="Genomic_DNA"/>
</dbReference>
<name>A0AAX3TD99_9ACTN</name>
<accession>A0AAX3TD99</accession>
<protein>
    <recommendedName>
        <fullName evidence="3">Transposase</fullName>
    </recommendedName>
</protein>
<proteinExistence type="predicted"/>
<reference evidence="1" key="1">
    <citation type="submission" date="2023-04" db="EMBL/GenBank/DDBJ databases">
        <title>Complete genome sequence of a phthalic acid esters degrading bacterial strain.</title>
        <authorList>
            <person name="Weng L."/>
            <person name="Jia Y."/>
            <person name="Ren L."/>
        </authorList>
    </citation>
    <scope>NUCLEOTIDE SEQUENCE</scope>
    <source>
        <strain evidence="1">RL-LY01</strain>
    </source>
</reference>